<dbReference type="AlphaFoldDB" id="G8TX44"/>
<dbReference type="PANTHER" id="PTHR10146">
    <property type="entry name" value="PROLINE SYNTHETASE CO-TRANSCRIBED BACTERIAL HOMOLOG PROTEIN"/>
    <property type="match status" value="1"/>
</dbReference>
<evidence type="ECO:0000313" key="7">
    <source>
        <dbReference type="Proteomes" id="UP000005439"/>
    </source>
</evidence>
<evidence type="ECO:0000256" key="2">
    <source>
        <dbReference type="HAMAP-Rule" id="MF_02087"/>
    </source>
</evidence>
<dbReference type="HAMAP" id="MF_02087">
    <property type="entry name" value="PLP_homeostasis"/>
    <property type="match status" value="1"/>
</dbReference>
<comment type="cofactor">
    <cofactor evidence="3">
        <name>pyridoxal 5'-phosphate</name>
        <dbReference type="ChEBI" id="CHEBI:597326"/>
    </cofactor>
</comment>
<dbReference type="InterPro" id="IPR011078">
    <property type="entry name" value="PyrdxlP_homeostasis"/>
</dbReference>
<keyword evidence="7" id="KW-1185">Reference proteome</keyword>
<sequence>MPDLEAIRERVLAVRERLSEIRPDYRVRLMAVTKFRSREEALAAVQAGADVIGENRVQEARQKWESEKPPCPLHLIGQLQTNKVKYGIQLFDVIESLDRPRLAEALTRGLNEPFPVMVEVNIGREATKAGVLPEAVGEWLRQPDRWTRLKIIGFMTVLPAKRDKSLAEERRIRHYIREMVDLWQAMRREQWPWAPLDHLSMGMSEDWEWAVEAGSTQIRLGTTLFGPRPGDGQGP</sequence>
<keyword evidence="1 2" id="KW-0663">Pyridoxal phosphate</keyword>
<dbReference type="KEGG" id="sap:Sulac_1455"/>
<feature type="domain" description="Alanine racemase N-terminal" evidence="5">
    <location>
        <begin position="3"/>
        <end position="229"/>
    </location>
</feature>
<dbReference type="Gene3D" id="3.20.20.10">
    <property type="entry name" value="Alanine racemase"/>
    <property type="match status" value="1"/>
</dbReference>
<organism evidence="6 7">
    <name type="scientific">Sulfobacillus acidophilus (strain ATCC 700253 / DSM 10332 / NAL)</name>
    <dbReference type="NCBI Taxonomy" id="679936"/>
    <lineage>
        <taxon>Bacteria</taxon>
        <taxon>Bacillati</taxon>
        <taxon>Bacillota</taxon>
        <taxon>Clostridia</taxon>
        <taxon>Eubacteriales</taxon>
        <taxon>Clostridiales Family XVII. Incertae Sedis</taxon>
        <taxon>Sulfobacillus</taxon>
    </lineage>
</organism>
<protein>
    <recommendedName>
        <fullName evidence="2">Pyridoxal phosphate homeostasis protein</fullName>
        <shortName evidence="2">PLP homeostasis protein</shortName>
    </recommendedName>
</protein>
<reference evidence="6 7" key="2">
    <citation type="journal article" date="2012" name="Stand. Genomic Sci.">
        <title>Complete genome sequence of the moderately thermophilic mineral-sulfide-oxidizing firmicute Sulfobacillus acidophilus type strain (NAL(T)).</title>
        <authorList>
            <person name="Anderson I."/>
            <person name="Chertkov O."/>
            <person name="Chen A."/>
            <person name="Saunders E."/>
            <person name="Lapidus A."/>
            <person name="Nolan M."/>
            <person name="Lucas S."/>
            <person name="Hammon N."/>
            <person name="Deshpande S."/>
            <person name="Cheng J.F."/>
            <person name="Han C."/>
            <person name="Tapia R."/>
            <person name="Goodwin L.A."/>
            <person name="Pitluck S."/>
            <person name="Liolios K."/>
            <person name="Pagani I."/>
            <person name="Ivanova N."/>
            <person name="Mikhailova N."/>
            <person name="Pati A."/>
            <person name="Palaniappan K."/>
            <person name="Land M."/>
            <person name="Pan C."/>
            <person name="Rohde M."/>
            <person name="Pukall R."/>
            <person name="Goker M."/>
            <person name="Detter J.C."/>
            <person name="Woyke T."/>
            <person name="Bristow J."/>
            <person name="Eisen J.A."/>
            <person name="Markowitz V."/>
            <person name="Hugenholtz P."/>
            <person name="Kyrpides N.C."/>
            <person name="Klenk H.P."/>
            <person name="Mavromatis K."/>
        </authorList>
    </citation>
    <scope>NUCLEOTIDE SEQUENCE [LARGE SCALE GENOMIC DNA]</scope>
    <source>
        <strain evidence="7">ATCC 700253 / DSM 10332 / NAL</strain>
    </source>
</reference>
<dbReference type="PANTHER" id="PTHR10146:SF14">
    <property type="entry name" value="PYRIDOXAL PHOSPHATE HOMEOSTASIS PROTEIN"/>
    <property type="match status" value="1"/>
</dbReference>
<evidence type="ECO:0000256" key="1">
    <source>
        <dbReference type="ARBA" id="ARBA00022898"/>
    </source>
</evidence>
<evidence type="ECO:0000256" key="4">
    <source>
        <dbReference type="RuleBase" id="RU004514"/>
    </source>
</evidence>
<dbReference type="SUPFAM" id="SSF51419">
    <property type="entry name" value="PLP-binding barrel"/>
    <property type="match status" value="1"/>
</dbReference>
<gene>
    <name evidence="6" type="ordered locus">Sulac_1455</name>
</gene>
<evidence type="ECO:0000259" key="5">
    <source>
        <dbReference type="Pfam" id="PF01168"/>
    </source>
</evidence>
<dbReference type="Pfam" id="PF01168">
    <property type="entry name" value="Ala_racemase_N"/>
    <property type="match status" value="1"/>
</dbReference>
<reference evidence="7" key="1">
    <citation type="submission" date="2011-12" db="EMBL/GenBank/DDBJ databases">
        <title>The complete genome of chromosome of Sulfobacillus acidophilus DSM 10332.</title>
        <authorList>
            <person name="Lucas S."/>
            <person name="Han J."/>
            <person name="Lapidus A."/>
            <person name="Bruce D."/>
            <person name="Goodwin L."/>
            <person name="Pitluck S."/>
            <person name="Peters L."/>
            <person name="Kyrpides N."/>
            <person name="Mavromatis K."/>
            <person name="Ivanova N."/>
            <person name="Mikhailova N."/>
            <person name="Chertkov O."/>
            <person name="Saunders E."/>
            <person name="Detter J.C."/>
            <person name="Tapia R."/>
            <person name="Han C."/>
            <person name="Land M."/>
            <person name="Hauser L."/>
            <person name="Markowitz V."/>
            <person name="Cheng J.-F."/>
            <person name="Hugenholtz P."/>
            <person name="Woyke T."/>
            <person name="Wu D."/>
            <person name="Pukall R."/>
            <person name="Gehrich-Schroeter G."/>
            <person name="Schneider S."/>
            <person name="Klenk H.-P."/>
            <person name="Eisen J.A."/>
        </authorList>
    </citation>
    <scope>NUCLEOTIDE SEQUENCE [LARGE SCALE GENOMIC DNA]</scope>
    <source>
        <strain evidence="7">ATCC 700253 / DSM 10332 / NAL</strain>
    </source>
</reference>
<dbReference type="PATRIC" id="fig|679936.5.peg.1520"/>
<dbReference type="InterPro" id="IPR001608">
    <property type="entry name" value="Ala_racemase_N"/>
</dbReference>
<dbReference type="CDD" id="cd00635">
    <property type="entry name" value="PLPDE_III_YBL036c_like"/>
    <property type="match status" value="1"/>
</dbReference>
<feature type="modified residue" description="N6-(pyridoxal phosphate)lysine" evidence="2 3">
    <location>
        <position position="34"/>
    </location>
</feature>
<evidence type="ECO:0000256" key="3">
    <source>
        <dbReference type="PIRSR" id="PIRSR004848-1"/>
    </source>
</evidence>
<name>G8TX44_SULAD</name>
<proteinExistence type="inferred from homology"/>
<comment type="function">
    <text evidence="2">Pyridoxal 5'-phosphate (PLP)-binding protein, which is involved in PLP homeostasis.</text>
</comment>
<dbReference type="HOGENOM" id="CLU_059988_1_1_9"/>
<dbReference type="PIRSF" id="PIRSF004848">
    <property type="entry name" value="YBL036c_PLPDEIII"/>
    <property type="match status" value="1"/>
</dbReference>
<dbReference type="EMBL" id="CP003179">
    <property type="protein sequence ID" value="AEW04952.1"/>
    <property type="molecule type" value="Genomic_DNA"/>
</dbReference>
<dbReference type="InterPro" id="IPR029066">
    <property type="entry name" value="PLP-binding_barrel"/>
</dbReference>
<dbReference type="NCBIfam" id="TIGR00044">
    <property type="entry name" value="YggS family pyridoxal phosphate-dependent enzyme"/>
    <property type="match status" value="1"/>
</dbReference>
<dbReference type="Proteomes" id="UP000005439">
    <property type="component" value="Chromosome"/>
</dbReference>
<evidence type="ECO:0000313" key="6">
    <source>
        <dbReference type="EMBL" id="AEW04952.1"/>
    </source>
</evidence>
<dbReference type="GO" id="GO:0030170">
    <property type="term" value="F:pyridoxal phosphate binding"/>
    <property type="evidence" value="ECO:0007669"/>
    <property type="project" value="UniProtKB-UniRule"/>
</dbReference>
<dbReference type="STRING" id="679936.Sulac_1455"/>
<comment type="similarity">
    <text evidence="2 4">Belongs to the pyridoxal phosphate-binding protein YggS/PROSC family.</text>
</comment>
<accession>G8TX44</accession>